<dbReference type="PANTHER" id="PTHR37299:SF1">
    <property type="entry name" value="STAGE 0 SPORULATION PROTEIN A HOMOLOG"/>
    <property type="match status" value="1"/>
</dbReference>
<evidence type="ECO:0000313" key="2">
    <source>
        <dbReference type="EMBL" id="PKU21617.1"/>
    </source>
</evidence>
<evidence type="ECO:0000259" key="1">
    <source>
        <dbReference type="PROSITE" id="PS50930"/>
    </source>
</evidence>
<dbReference type="EMBL" id="PIUM01000049">
    <property type="protein sequence ID" value="PKU21617.1"/>
    <property type="molecule type" value="Genomic_DNA"/>
</dbReference>
<dbReference type="SMART" id="SM00091">
    <property type="entry name" value="PAS"/>
    <property type="match status" value="1"/>
</dbReference>
<organism evidence="2 3">
    <name type="scientific">Telmatospirillum siberiense</name>
    <dbReference type="NCBI Taxonomy" id="382514"/>
    <lineage>
        <taxon>Bacteria</taxon>
        <taxon>Pseudomonadati</taxon>
        <taxon>Pseudomonadota</taxon>
        <taxon>Alphaproteobacteria</taxon>
        <taxon>Rhodospirillales</taxon>
        <taxon>Rhodospirillaceae</taxon>
        <taxon>Telmatospirillum</taxon>
    </lineage>
</organism>
<dbReference type="Gene3D" id="2.40.50.1020">
    <property type="entry name" value="LytTr DNA-binding domain"/>
    <property type="match status" value="1"/>
</dbReference>
<reference evidence="3" key="1">
    <citation type="submission" date="2017-12" db="EMBL/GenBank/DDBJ databases">
        <title>Draft genome sequence of Telmatospirillum siberiense 26-4b1T, an acidotolerant peatland alphaproteobacterium potentially involved in sulfur cycling.</title>
        <authorList>
            <person name="Hausmann B."/>
            <person name="Pjevac P."/>
            <person name="Schreck K."/>
            <person name="Herbold C.W."/>
            <person name="Daims H."/>
            <person name="Wagner M."/>
            <person name="Pester M."/>
            <person name="Loy A."/>
        </authorList>
    </citation>
    <scope>NUCLEOTIDE SEQUENCE [LARGE SCALE GENOMIC DNA]</scope>
    <source>
        <strain evidence="3">26-4b1</strain>
    </source>
</reference>
<dbReference type="InterPro" id="IPR046947">
    <property type="entry name" value="LytR-like"/>
</dbReference>
<dbReference type="RefSeq" id="WP_101253531.1">
    <property type="nucleotide sequence ID" value="NZ_PIUM01000049.1"/>
</dbReference>
<dbReference type="InterPro" id="IPR007492">
    <property type="entry name" value="LytTR_DNA-bd_dom"/>
</dbReference>
<dbReference type="GO" id="GO:0016301">
    <property type="term" value="F:kinase activity"/>
    <property type="evidence" value="ECO:0007669"/>
    <property type="project" value="UniProtKB-KW"/>
</dbReference>
<gene>
    <name evidence="2" type="ORF">CWS72_25755</name>
</gene>
<dbReference type="InterPro" id="IPR000014">
    <property type="entry name" value="PAS"/>
</dbReference>
<dbReference type="InterPro" id="IPR035965">
    <property type="entry name" value="PAS-like_dom_sf"/>
</dbReference>
<dbReference type="AlphaFoldDB" id="A0A2N3PMI7"/>
<dbReference type="GO" id="GO:0003677">
    <property type="term" value="F:DNA binding"/>
    <property type="evidence" value="ECO:0007669"/>
    <property type="project" value="InterPro"/>
</dbReference>
<name>A0A2N3PMI7_9PROT</name>
<comment type="caution">
    <text evidence="2">The sequence shown here is derived from an EMBL/GenBank/DDBJ whole genome shotgun (WGS) entry which is preliminary data.</text>
</comment>
<dbReference type="GO" id="GO:0000156">
    <property type="term" value="F:phosphorelay response regulator activity"/>
    <property type="evidence" value="ECO:0007669"/>
    <property type="project" value="InterPro"/>
</dbReference>
<protein>
    <submittedName>
        <fullName evidence="2">Histidine kinase</fullName>
    </submittedName>
</protein>
<accession>A0A2N3PMI7</accession>
<keyword evidence="2" id="KW-0418">Kinase</keyword>
<keyword evidence="2" id="KW-0808">Transferase</keyword>
<dbReference type="SMART" id="SM00850">
    <property type="entry name" value="LytTR"/>
    <property type="match status" value="1"/>
</dbReference>
<dbReference type="PROSITE" id="PS50930">
    <property type="entry name" value="HTH_LYTTR"/>
    <property type="match status" value="1"/>
</dbReference>
<keyword evidence="3" id="KW-1185">Reference proteome</keyword>
<dbReference type="OrthoDB" id="9781059at2"/>
<sequence length="237" mass="26339">MSEPTPTSFQYRLQQIPVGIVTLDAKRHVVAASPLAAALLSKTRADWLGVDILELHPAAVRAKVQWLLDSAEASPQQPAGMVLNLPDGTLVSRVSVIQGKDGHGFCLLFYAIEEPALAAAAPTEPSPWLVKLPLSSQGGLALMDVEDVVYLRAEGHYTRAKRRDSEAQCTLALAELAKRLPPERFLRVHRSYLVNLRHVQAVERRDDQWILVMNTKNADRVPVSRKNIDRLRHRLAI</sequence>
<feature type="domain" description="HTH LytTR-type" evidence="1">
    <location>
        <begin position="132"/>
        <end position="237"/>
    </location>
</feature>
<evidence type="ECO:0000313" key="3">
    <source>
        <dbReference type="Proteomes" id="UP000233293"/>
    </source>
</evidence>
<dbReference type="PANTHER" id="PTHR37299">
    <property type="entry name" value="TRANSCRIPTIONAL REGULATOR-RELATED"/>
    <property type="match status" value="1"/>
</dbReference>
<dbReference type="Proteomes" id="UP000233293">
    <property type="component" value="Unassembled WGS sequence"/>
</dbReference>
<dbReference type="Gene3D" id="3.30.450.20">
    <property type="entry name" value="PAS domain"/>
    <property type="match status" value="1"/>
</dbReference>
<dbReference type="Pfam" id="PF04397">
    <property type="entry name" value="LytTR"/>
    <property type="match status" value="1"/>
</dbReference>
<dbReference type="SUPFAM" id="SSF55785">
    <property type="entry name" value="PYP-like sensor domain (PAS domain)"/>
    <property type="match status" value="1"/>
</dbReference>
<proteinExistence type="predicted"/>